<accession>A0AAF5DP12</accession>
<feature type="signal peptide" evidence="3">
    <location>
        <begin position="1"/>
        <end position="20"/>
    </location>
</feature>
<feature type="chain" id="PRO_5042128494" evidence="3">
    <location>
        <begin position="21"/>
        <end position="515"/>
    </location>
</feature>
<feature type="compositionally biased region" description="Basic and acidic residues" evidence="2">
    <location>
        <begin position="69"/>
        <end position="87"/>
    </location>
</feature>
<feature type="region of interest" description="Disordered" evidence="2">
    <location>
        <begin position="42"/>
        <end position="98"/>
    </location>
</feature>
<evidence type="ECO:0000313" key="4">
    <source>
        <dbReference type="Proteomes" id="UP000035681"/>
    </source>
</evidence>
<sequence>NAKSLFLIFYRCLLIFKFFAMLKPNFHKSKSSDILQSECEESTSEINTIGKSKKDKKSNDSEMNSNRSSKSEPKVTKMEKVKSDDSTRCPIPEKQQKKEPVKNECMERIKIKKEKYYDNGKNDNKILLPKISEKYIKLIKVEVDPNGQGEFVRTDWKKVKKLLSIEEQKKFIDEFIRLAYWEIDENAIFACAIIENGARDIEDMFQWLMKDFSNLPVRYGSLTNKQAIHTTKFKDYYQNVMENYSNGTFRYGGLEALSIVGKKKEECGGVFEEYLKNLNNNVITGPIMPWGKFTINTNMRPLDSNDGPIFWVRPGEQCFTTDDLDNNKEKPKQKYCGLRRHAKREICFKDRTPSHADFTQCGLIKDCTGAVGILKAIRSPSDPYTGVNRILKDVVCFPAKYIEEIVQLLDINLSHPPLNQCSTWVDEAKLNQIRRSNIEYVHISLKENCVYFLPRKVIHQFRTISACSSIAWHARLKQYYNNNNCKELQQYCILLIINEKISRVYIISVYTILIT</sequence>
<dbReference type="WBParaSite" id="TCONS_00016302.p1">
    <property type="protein sequence ID" value="TCONS_00016302.p1"/>
    <property type="gene ID" value="XLOC_010869"/>
</dbReference>
<evidence type="ECO:0000256" key="3">
    <source>
        <dbReference type="SAM" id="SignalP"/>
    </source>
</evidence>
<dbReference type="InterPro" id="IPR026306">
    <property type="entry name" value="RSBN1/Dpy-2/CEP530"/>
</dbReference>
<dbReference type="AlphaFoldDB" id="A0AAF5DP12"/>
<dbReference type="PANTHER" id="PTHR13354">
    <property type="entry name" value="ROUND SPERMATID BASIC PROTEIN 1"/>
    <property type="match status" value="1"/>
</dbReference>
<keyword evidence="3" id="KW-0732">Signal</keyword>
<protein>
    <submittedName>
        <fullName evidence="5">JmjC domain-containing protein</fullName>
    </submittedName>
</protein>
<evidence type="ECO:0000313" key="5">
    <source>
        <dbReference type="WBParaSite" id="TCONS_00016302.p1"/>
    </source>
</evidence>
<comment type="similarity">
    <text evidence="1">Belongs to the round spermatid basic protein 1 family.</text>
</comment>
<keyword evidence="4" id="KW-1185">Reference proteome</keyword>
<dbReference type="PANTHER" id="PTHR13354:SF11">
    <property type="entry name" value="LYSINE-SPECIFIC DEMETHYLASE 9"/>
    <property type="match status" value="1"/>
</dbReference>
<reference evidence="5" key="1">
    <citation type="submission" date="2024-02" db="UniProtKB">
        <authorList>
            <consortium name="WormBaseParasite"/>
        </authorList>
    </citation>
    <scope>IDENTIFICATION</scope>
</reference>
<dbReference type="GO" id="GO:0005634">
    <property type="term" value="C:nucleus"/>
    <property type="evidence" value="ECO:0007669"/>
    <property type="project" value="InterPro"/>
</dbReference>
<name>A0AAF5DP12_STRER</name>
<proteinExistence type="inferred from homology"/>
<evidence type="ECO:0000256" key="2">
    <source>
        <dbReference type="SAM" id="MobiDB-lite"/>
    </source>
</evidence>
<organism evidence="4 5">
    <name type="scientific">Strongyloides stercoralis</name>
    <name type="common">Threadworm</name>
    <dbReference type="NCBI Taxonomy" id="6248"/>
    <lineage>
        <taxon>Eukaryota</taxon>
        <taxon>Metazoa</taxon>
        <taxon>Ecdysozoa</taxon>
        <taxon>Nematoda</taxon>
        <taxon>Chromadorea</taxon>
        <taxon>Rhabditida</taxon>
        <taxon>Tylenchina</taxon>
        <taxon>Panagrolaimomorpha</taxon>
        <taxon>Strongyloidoidea</taxon>
        <taxon>Strongyloididae</taxon>
        <taxon>Strongyloides</taxon>
    </lineage>
</organism>
<dbReference type="Proteomes" id="UP000035681">
    <property type="component" value="Unplaced"/>
</dbReference>
<evidence type="ECO:0000256" key="1">
    <source>
        <dbReference type="ARBA" id="ARBA00010560"/>
    </source>
</evidence>